<evidence type="ECO:0000313" key="9">
    <source>
        <dbReference type="Proteomes" id="UP000248553"/>
    </source>
</evidence>
<dbReference type="SUPFAM" id="SSF52833">
    <property type="entry name" value="Thioredoxin-like"/>
    <property type="match status" value="1"/>
</dbReference>
<protein>
    <recommendedName>
        <fullName evidence="10">(2Fe-2S)-binding protein</fullName>
    </recommendedName>
</protein>
<accession>A0A328B8W5</accession>
<comment type="caution">
    <text evidence="8">The sequence shown here is derived from an EMBL/GenBank/DDBJ whole genome shotgun (WGS) entry which is preliminary data.</text>
</comment>
<dbReference type="GO" id="GO:0051537">
    <property type="term" value="F:2 iron, 2 sulfur cluster binding"/>
    <property type="evidence" value="ECO:0007669"/>
    <property type="project" value="UniProtKB-KW"/>
</dbReference>
<dbReference type="RefSeq" id="WP_111480637.1">
    <property type="nucleotide sequence ID" value="NZ_QHKM01000014.1"/>
</dbReference>
<dbReference type="PANTHER" id="PTHR45331:SF2">
    <property type="entry name" value="OXIDOREDUCTASE WITH IRON-SULFUR SUBUNIT"/>
    <property type="match status" value="1"/>
</dbReference>
<dbReference type="PROSITE" id="PS51085">
    <property type="entry name" value="2FE2S_FER_2"/>
    <property type="match status" value="1"/>
</dbReference>
<name>A0A328B8W5_9BACT</name>
<evidence type="ECO:0000256" key="5">
    <source>
        <dbReference type="ARBA" id="ARBA00023014"/>
    </source>
</evidence>
<dbReference type="InterPro" id="IPR036884">
    <property type="entry name" value="2Fe-2S-bd_dom_sf"/>
</dbReference>
<dbReference type="OrthoDB" id="875351at2"/>
<dbReference type="Gene3D" id="3.10.20.30">
    <property type="match status" value="1"/>
</dbReference>
<organism evidence="8 9">
    <name type="scientific">Hymenobacter edaphi</name>
    <dbReference type="NCBI Taxonomy" id="2211146"/>
    <lineage>
        <taxon>Bacteria</taxon>
        <taxon>Pseudomonadati</taxon>
        <taxon>Bacteroidota</taxon>
        <taxon>Cytophagia</taxon>
        <taxon>Cytophagales</taxon>
        <taxon>Hymenobacteraceae</taxon>
        <taxon>Hymenobacter</taxon>
    </lineage>
</organism>
<keyword evidence="5" id="KW-0411">Iron-sulfur</keyword>
<dbReference type="InterPro" id="IPR036010">
    <property type="entry name" value="2Fe-2S_ferredoxin-like_sf"/>
</dbReference>
<dbReference type="Gene3D" id="1.10.150.120">
    <property type="entry name" value="[2Fe-2S]-binding domain"/>
    <property type="match status" value="1"/>
</dbReference>
<dbReference type="InterPro" id="IPR006058">
    <property type="entry name" value="2Fe2S_fd_BS"/>
</dbReference>
<dbReference type="SUPFAM" id="SSF47741">
    <property type="entry name" value="CO dehydrogenase ISP C-domain like"/>
    <property type="match status" value="1"/>
</dbReference>
<proteinExistence type="predicted"/>
<dbReference type="InterPro" id="IPR013766">
    <property type="entry name" value="Thioredoxin_domain"/>
</dbReference>
<dbReference type="FunFam" id="3.10.20.30:FF:000020">
    <property type="entry name" value="Xanthine dehydrogenase iron-sulfur subunit"/>
    <property type="match status" value="1"/>
</dbReference>
<dbReference type="PANTHER" id="PTHR45331">
    <property type="entry name" value="OXIDOREDUCTASE, IRON-SULPHUR BINDING SUBUNIT-RELATED-RELATED"/>
    <property type="match status" value="1"/>
</dbReference>
<dbReference type="InterPro" id="IPR012675">
    <property type="entry name" value="Beta-grasp_dom_sf"/>
</dbReference>
<keyword evidence="2" id="KW-0479">Metal-binding</keyword>
<evidence type="ECO:0000256" key="3">
    <source>
        <dbReference type="ARBA" id="ARBA00023002"/>
    </source>
</evidence>
<feature type="domain" description="Thioredoxin" evidence="7">
    <location>
        <begin position="2"/>
        <end position="130"/>
    </location>
</feature>
<keyword evidence="9" id="KW-1185">Reference proteome</keyword>
<evidence type="ECO:0000313" key="8">
    <source>
        <dbReference type="EMBL" id="RAK62376.1"/>
    </source>
</evidence>
<dbReference type="Pfam" id="PF00111">
    <property type="entry name" value="Fer2"/>
    <property type="match status" value="1"/>
</dbReference>
<dbReference type="SUPFAM" id="SSF54292">
    <property type="entry name" value="2Fe-2S ferredoxin-like"/>
    <property type="match status" value="1"/>
</dbReference>
<dbReference type="Pfam" id="PF01799">
    <property type="entry name" value="Fer2_2"/>
    <property type="match status" value="1"/>
</dbReference>
<dbReference type="AlphaFoldDB" id="A0A328B8W5"/>
<dbReference type="Proteomes" id="UP000248553">
    <property type="component" value="Unassembled WGS sequence"/>
</dbReference>
<evidence type="ECO:0000259" key="6">
    <source>
        <dbReference type="PROSITE" id="PS51085"/>
    </source>
</evidence>
<dbReference type="GO" id="GO:0016903">
    <property type="term" value="F:oxidoreductase activity, acting on the aldehyde or oxo group of donors"/>
    <property type="evidence" value="ECO:0007669"/>
    <property type="project" value="TreeGrafter"/>
</dbReference>
<feature type="domain" description="2Fe-2S ferredoxin-type" evidence="6">
    <location>
        <begin position="187"/>
        <end position="263"/>
    </location>
</feature>
<evidence type="ECO:0008006" key="10">
    <source>
        <dbReference type="Google" id="ProtNLM"/>
    </source>
</evidence>
<dbReference type="InterPro" id="IPR001041">
    <property type="entry name" value="2Fe-2S_ferredoxin-type"/>
</dbReference>
<dbReference type="Gene3D" id="3.40.30.10">
    <property type="entry name" value="Glutaredoxin"/>
    <property type="match status" value="1"/>
</dbReference>
<dbReference type="CDD" id="cd00207">
    <property type="entry name" value="fer2"/>
    <property type="match status" value="1"/>
</dbReference>
<dbReference type="PROSITE" id="PS51352">
    <property type="entry name" value="THIOREDOXIN_2"/>
    <property type="match status" value="1"/>
</dbReference>
<dbReference type="InterPro" id="IPR036249">
    <property type="entry name" value="Thioredoxin-like_sf"/>
</dbReference>
<dbReference type="InterPro" id="IPR052914">
    <property type="entry name" value="Aldehyde_Oxdr_Iron-Sulfur"/>
</dbReference>
<dbReference type="PROSITE" id="PS00197">
    <property type="entry name" value="2FE2S_FER_1"/>
    <property type="match status" value="1"/>
</dbReference>
<evidence type="ECO:0000256" key="1">
    <source>
        <dbReference type="ARBA" id="ARBA00022714"/>
    </source>
</evidence>
<evidence type="ECO:0000259" key="7">
    <source>
        <dbReference type="PROSITE" id="PS51352"/>
    </source>
</evidence>
<keyword evidence="4" id="KW-0408">Iron</keyword>
<gene>
    <name evidence="8" type="ORF">DLM85_23525</name>
</gene>
<sequence length="339" mass="35336">MAELTDLLPTGASAPDAVLSDGSRLSDLRGRPVILAFAPDEWNPTHAYQSEIFARLSQEFGAGAAFVDTATEDWHALDCRGTLAAQFGVCGQQALFLLDEHGIVRWQTVVGPGQQLRAGQVLAALQALHPAPANGASGEWGSGLSRRTFVTATLAAAALLLLPGCSPGADDKSAPNAQAAARGSGQVAVTLTINGKTHRLQLDPRVALLDALREELHLTGTKKGCDHGQCGACTVHLDGQSALSCLTLAVMAQGKRITTIEGLASGEELHPLQAAFLKHDAFQCGYCTPGQLMAASALLQDPHTPAGSAVELREALSGNLCRCAAYPNIIAAIQEVQRA</sequence>
<evidence type="ECO:0000256" key="2">
    <source>
        <dbReference type="ARBA" id="ARBA00022723"/>
    </source>
</evidence>
<dbReference type="GO" id="GO:0046872">
    <property type="term" value="F:metal ion binding"/>
    <property type="evidence" value="ECO:0007669"/>
    <property type="project" value="UniProtKB-KW"/>
</dbReference>
<dbReference type="InterPro" id="IPR002888">
    <property type="entry name" value="2Fe-2S-bd"/>
</dbReference>
<evidence type="ECO:0000256" key="4">
    <source>
        <dbReference type="ARBA" id="ARBA00023004"/>
    </source>
</evidence>
<dbReference type="EMBL" id="QHKM01000014">
    <property type="protein sequence ID" value="RAK62376.1"/>
    <property type="molecule type" value="Genomic_DNA"/>
</dbReference>
<reference evidence="9" key="1">
    <citation type="submission" date="2018-05" db="EMBL/GenBank/DDBJ databases">
        <authorList>
            <person name="Nie L."/>
        </authorList>
    </citation>
    <scope>NUCLEOTIDE SEQUENCE [LARGE SCALE GENOMIC DNA]</scope>
    <source>
        <strain evidence="9">NL</strain>
    </source>
</reference>
<keyword evidence="3" id="KW-0560">Oxidoreductase</keyword>
<keyword evidence="1" id="KW-0001">2Fe-2S</keyword>